<name>A0ABW4QVA5_9BACT</name>
<reference evidence="2" key="1">
    <citation type="journal article" date="2019" name="Int. J. Syst. Evol. Microbiol.">
        <title>The Global Catalogue of Microorganisms (GCM) 10K type strain sequencing project: providing services to taxonomists for standard genome sequencing and annotation.</title>
        <authorList>
            <consortium name="The Broad Institute Genomics Platform"/>
            <consortium name="The Broad Institute Genome Sequencing Center for Infectious Disease"/>
            <person name="Wu L."/>
            <person name="Ma J."/>
        </authorList>
    </citation>
    <scope>NUCLEOTIDE SEQUENCE [LARGE SCALE GENOMIC DNA]</scope>
    <source>
        <strain evidence="2">CGMCC 1.15795</strain>
    </source>
</reference>
<dbReference type="Proteomes" id="UP001597197">
    <property type="component" value="Unassembled WGS sequence"/>
</dbReference>
<proteinExistence type="predicted"/>
<sequence>MLDLFIIALLQFTTLTGDASANKIGAAGWENDYAPTTNKIGAAGWENDYAPTTNKIGAAGWEND</sequence>
<evidence type="ECO:0000313" key="1">
    <source>
        <dbReference type="EMBL" id="MFD1873524.1"/>
    </source>
</evidence>
<comment type="caution">
    <text evidence="1">The sequence shown here is derived from an EMBL/GenBank/DDBJ whole genome shotgun (WGS) entry which is preliminary data.</text>
</comment>
<protein>
    <submittedName>
        <fullName evidence="1">Uncharacterized protein</fullName>
    </submittedName>
</protein>
<dbReference type="RefSeq" id="WP_382314492.1">
    <property type="nucleotide sequence ID" value="NZ_JBHUFD010000005.1"/>
</dbReference>
<organism evidence="1 2">
    <name type="scientific">Hymenobacter bucti</name>
    <dbReference type="NCBI Taxonomy" id="1844114"/>
    <lineage>
        <taxon>Bacteria</taxon>
        <taxon>Pseudomonadati</taxon>
        <taxon>Bacteroidota</taxon>
        <taxon>Cytophagia</taxon>
        <taxon>Cytophagales</taxon>
        <taxon>Hymenobacteraceae</taxon>
        <taxon>Hymenobacter</taxon>
    </lineage>
</organism>
<evidence type="ECO:0000313" key="2">
    <source>
        <dbReference type="Proteomes" id="UP001597197"/>
    </source>
</evidence>
<dbReference type="EMBL" id="JBHUFD010000005">
    <property type="protein sequence ID" value="MFD1873524.1"/>
    <property type="molecule type" value="Genomic_DNA"/>
</dbReference>
<gene>
    <name evidence="1" type="ORF">ACFSDX_13850</name>
</gene>
<keyword evidence="2" id="KW-1185">Reference proteome</keyword>
<accession>A0ABW4QVA5</accession>